<evidence type="ECO:0000313" key="2">
    <source>
        <dbReference type="EMBL" id="EXX73062.1"/>
    </source>
</evidence>
<protein>
    <submittedName>
        <fullName evidence="2">Uncharacterized protein</fullName>
    </submittedName>
</protein>
<comment type="caution">
    <text evidence="2">The sequence shown here is derived from an EMBL/GenBank/DDBJ whole genome shotgun (WGS) entry which is preliminary data.</text>
</comment>
<name>A0A015JU05_RHIIW</name>
<proteinExistence type="predicted"/>
<reference evidence="2 3" key="1">
    <citation type="submission" date="2014-02" db="EMBL/GenBank/DDBJ databases">
        <title>Single nucleus genome sequencing reveals high similarity among nuclei of an endomycorrhizal fungus.</title>
        <authorList>
            <person name="Lin K."/>
            <person name="Geurts R."/>
            <person name="Zhang Z."/>
            <person name="Limpens E."/>
            <person name="Saunders D.G."/>
            <person name="Mu D."/>
            <person name="Pang E."/>
            <person name="Cao H."/>
            <person name="Cha H."/>
            <person name="Lin T."/>
            <person name="Zhou Q."/>
            <person name="Shang Y."/>
            <person name="Li Y."/>
            <person name="Ivanov S."/>
            <person name="Sharma T."/>
            <person name="Velzen R.V."/>
            <person name="Ruijter N.D."/>
            <person name="Aanen D.K."/>
            <person name="Win J."/>
            <person name="Kamoun S."/>
            <person name="Bisseling T."/>
            <person name="Huang S."/>
        </authorList>
    </citation>
    <scope>NUCLEOTIDE SEQUENCE [LARGE SCALE GENOMIC DNA]</scope>
    <source>
        <strain evidence="3">DAOM197198w</strain>
    </source>
</reference>
<evidence type="ECO:0000313" key="3">
    <source>
        <dbReference type="Proteomes" id="UP000022910"/>
    </source>
</evidence>
<evidence type="ECO:0000256" key="1">
    <source>
        <dbReference type="SAM" id="MobiDB-lite"/>
    </source>
</evidence>
<sequence length="102" mass="11624">MNILDKKIMYGTLHGTYKKALRKALQTKSSSLHLIKILEDFANEDNEFESEDEELGEKESDNSDKENINVVQLQNSKLKRGKGRLVGTKRYKASLKLPAETL</sequence>
<dbReference type="AlphaFoldDB" id="A0A015JU05"/>
<dbReference type="HOGENOM" id="CLU_2278981_0_0_1"/>
<feature type="region of interest" description="Disordered" evidence="1">
    <location>
        <begin position="45"/>
        <end position="68"/>
    </location>
</feature>
<feature type="compositionally biased region" description="Basic and acidic residues" evidence="1">
    <location>
        <begin position="57"/>
        <end position="67"/>
    </location>
</feature>
<accession>A0A015JU05</accession>
<gene>
    <name evidence="2" type="ORF">RirG_063610</name>
</gene>
<dbReference type="Proteomes" id="UP000022910">
    <property type="component" value="Unassembled WGS sequence"/>
</dbReference>
<dbReference type="EMBL" id="JEMT01014878">
    <property type="protein sequence ID" value="EXX73062.1"/>
    <property type="molecule type" value="Genomic_DNA"/>
</dbReference>
<keyword evidence="3" id="KW-1185">Reference proteome</keyword>
<feature type="compositionally biased region" description="Acidic residues" evidence="1">
    <location>
        <begin position="45"/>
        <end position="56"/>
    </location>
</feature>
<organism evidence="2 3">
    <name type="scientific">Rhizophagus irregularis (strain DAOM 197198w)</name>
    <name type="common">Glomus intraradices</name>
    <dbReference type="NCBI Taxonomy" id="1432141"/>
    <lineage>
        <taxon>Eukaryota</taxon>
        <taxon>Fungi</taxon>
        <taxon>Fungi incertae sedis</taxon>
        <taxon>Mucoromycota</taxon>
        <taxon>Glomeromycotina</taxon>
        <taxon>Glomeromycetes</taxon>
        <taxon>Glomerales</taxon>
        <taxon>Glomeraceae</taxon>
        <taxon>Rhizophagus</taxon>
    </lineage>
</organism>